<protein>
    <submittedName>
        <fullName evidence="1">Uncharacterized protein</fullName>
    </submittedName>
</protein>
<name>A0A8S3RHV5_MYTED</name>
<organism evidence="1 2">
    <name type="scientific">Mytilus edulis</name>
    <name type="common">Blue mussel</name>
    <dbReference type="NCBI Taxonomy" id="6550"/>
    <lineage>
        <taxon>Eukaryota</taxon>
        <taxon>Metazoa</taxon>
        <taxon>Spiralia</taxon>
        <taxon>Lophotrochozoa</taxon>
        <taxon>Mollusca</taxon>
        <taxon>Bivalvia</taxon>
        <taxon>Autobranchia</taxon>
        <taxon>Pteriomorphia</taxon>
        <taxon>Mytilida</taxon>
        <taxon>Mytiloidea</taxon>
        <taxon>Mytilidae</taxon>
        <taxon>Mytilinae</taxon>
        <taxon>Mytilus</taxon>
    </lineage>
</organism>
<dbReference type="Proteomes" id="UP000683360">
    <property type="component" value="Unassembled WGS sequence"/>
</dbReference>
<sequence>MNLSNISSGPCSSCPFGAHDQTSAEIEIHEKDGIYVEIDAVRHCLQLLERRNVVLLSGRQGSGKSRNGLFYDLVNIDLNSKKFKLTALEKEKMLTKYCNINRISIFEENEDENAHGSSQSVSDRPSVILKREIMNEIIETDPFLGFQNVVEYLLKIETTLF</sequence>
<comment type="caution">
    <text evidence="1">The sequence shown here is derived from an EMBL/GenBank/DDBJ whole genome shotgun (WGS) entry which is preliminary data.</text>
</comment>
<accession>A0A8S3RHV5</accession>
<proteinExistence type="predicted"/>
<keyword evidence="2" id="KW-1185">Reference proteome</keyword>
<dbReference type="EMBL" id="CAJPWZ010001046">
    <property type="protein sequence ID" value="CAG2206349.1"/>
    <property type="molecule type" value="Genomic_DNA"/>
</dbReference>
<gene>
    <name evidence="1" type="ORF">MEDL_20738</name>
</gene>
<evidence type="ECO:0000313" key="1">
    <source>
        <dbReference type="EMBL" id="CAG2206349.1"/>
    </source>
</evidence>
<dbReference type="AlphaFoldDB" id="A0A8S3RHV5"/>
<reference evidence="1" key="1">
    <citation type="submission" date="2021-03" db="EMBL/GenBank/DDBJ databases">
        <authorList>
            <person name="Bekaert M."/>
        </authorList>
    </citation>
    <scope>NUCLEOTIDE SEQUENCE</scope>
</reference>
<evidence type="ECO:0000313" key="2">
    <source>
        <dbReference type="Proteomes" id="UP000683360"/>
    </source>
</evidence>